<keyword evidence="3" id="KW-0597">Phosphoprotein</keyword>
<dbReference type="GO" id="GO:0030896">
    <property type="term" value="C:checkpoint clamp complex"/>
    <property type="evidence" value="ECO:0007669"/>
    <property type="project" value="InterPro"/>
</dbReference>
<dbReference type="CTD" id="36337147"/>
<keyword evidence="8" id="KW-0539">Nucleus</keyword>
<dbReference type="OrthoDB" id="60092at2759"/>
<evidence type="ECO:0000256" key="12">
    <source>
        <dbReference type="SAM" id="MobiDB-lite"/>
    </source>
</evidence>
<comment type="similarity">
    <text evidence="2">Belongs to the rad9 family.</text>
</comment>
<organism evidence="14 15">
    <name type="scientific">Echinococcus granulosus</name>
    <name type="common">Hydatid tapeworm</name>
    <dbReference type="NCBI Taxonomy" id="6210"/>
    <lineage>
        <taxon>Eukaryota</taxon>
        <taxon>Metazoa</taxon>
        <taxon>Spiralia</taxon>
        <taxon>Lophotrochozoa</taxon>
        <taxon>Platyhelminthes</taxon>
        <taxon>Cestoda</taxon>
        <taxon>Eucestoda</taxon>
        <taxon>Cyclophyllidea</taxon>
        <taxon>Taeniidae</taxon>
        <taxon>Echinococcus</taxon>
        <taxon>Echinococcus granulosus group</taxon>
    </lineage>
</organism>
<feature type="compositionally biased region" description="Acidic residues" evidence="12">
    <location>
        <begin position="387"/>
        <end position="397"/>
    </location>
</feature>
<dbReference type="FunFam" id="3.70.10.10:FF:000005">
    <property type="entry name" value="Cell cycle checkpoint control protein"/>
    <property type="match status" value="1"/>
</dbReference>
<name>W6VAJ7_ECHGR</name>
<evidence type="ECO:0000256" key="7">
    <source>
        <dbReference type="ARBA" id="ARBA00022839"/>
    </source>
</evidence>
<dbReference type="RefSeq" id="XP_024355005.1">
    <property type="nucleotide sequence ID" value="XM_024490681.1"/>
</dbReference>
<keyword evidence="13" id="KW-0732">Signal</keyword>
<evidence type="ECO:0000256" key="13">
    <source>
        <dbReference type="SAM" id="SignalP"/>
    </source>
</evidence>
<evidence type="ECO:0000313" key="15">
    <source>
        <dbReference type="Proteomes" id="UP000019149"/>
    </source>
</evidence>
<evidence type="ECO:0000256" key="6">
    <source>
        <dbReference type="ARBA" id="ARBA00022801"/>
    </source>
</evidence>
<evidence type="ECO:0000256" key="3">
    <source>
        <dbReference type="ARBA" id="ARBA00022553"/>
    </source>
</evidence>
<keyword evidence="4" id="KW-0540">Nuclease</keyword>
<sequence>MVWKVVGMKFSLLLAELKVFTRAISALGKLGDEIYFECGPHEFSLRCVNSSRSAFAVIHFSECFFENASKLADAVVRFKLNAKTCCKVFRQTVAWDKALQRCKMRLETGHNRLIVQFFQRHGIVKTYDLPIIECESLEAVYSISNTTCQIVMSSKVASEIMQNFRPSQTEVTMDLQEGECIFRNYVPDSDFAAVITHIPVASTEFEAYRLGEECDLTFCQKDFRAALMFGNSMNALFVINCSRPGKPLVLTFTDEKHYKAHFVLATLPLPYFPTRIPLNSINALSQSRSRSNVDVSVASPFDDTHQEIANPPLNTTLMTASTQVLHSSNHETSTAQLTASTPLAVHCQNETEPPIKKARSVLFSYLGGGNADDSFFLNPPPAQEPESLCEDSLEDDSAGDRGDGSSDAATCGRLTTRRADVRVAATAGWRSADGLCAPPPGHSSPTLLVADSDEET</sequence>
<reference evidence="14 15" key="1">
    <citation type="journal article" date="2013" name="Nat. Genet.">
        <title>The genome of the hydatid tapeworm Echinococcus granulosus.</title>
        <authorList>
            <person name="Zheng H."/>
            <person name="Zhang W."/>
            <person name="Zhang L."/>
            <person name="Zhang Z."/>
            <person name="Li J."/>
            <person name="Lu G."/>
            <person name="Zhu Y."/>
            <person name="Wang Y."/>
            <person name="Huang Y."/>
            <person name="Liu J."/>
            <person name="Kang H."/>
            <person name="Chen J."/>
            <person name="Wang L."/>
            <person name="Chen A."/>
            <person name="Yu S."/>
            <person name="Gao Z."/>
            <person name="Jin L."/>
            <person name="Gu W."/>
            <person name="Wang Z."/>
            <person name="Zhao L."/>
            <person name="Shi B."/>
            <person name="Wen H."/>
            <person name="Lin R."/>
            <person name="Jones M.K."/>
            <person name="Brejova B."/>
            <person name="Vinar T."/>
            <person name="Zhao G."/>
            <person name="McManus D.P."/>
            <person name="Chen Z."/>
            <person name="Zhou Y."/>
            <person name="Wang S."/>
        </authorList>
    </citation>
    <scope>NUCLEOTIDE SEQUENCE [LARGE SCALE GENOMIC DNA]</scope>
</reference>
<dbReference type="AlphaFoldDB" id="W6VAJ7"/>
<evidence type="ECO:0000256" key="2">
    <source>
        <dbReference type="ARBA" id="ARBA00008494"/>
    </source>
</evidence>
<evidence type="ECO:0000256" key="5">
    <source>
        <dbReference type="ARBA" id="ARBA00022763"/>
    </source>
</evidence>
<dbReference type="Proteomes" id="UP000019149">
    <property type="component" value="Unassembled WGS sequence"/>
</dbReference>
<dbReference type="GO" id="GO:0006281">
    <property type="term" value="P:DNA repair"/>
    <property type="evidence" value="ECO:0007669"/>
    <property type="project" value="TreeGrafter"/>
</dbReference>
<dbReference type="GO" id="GO:0004527">
    <property type="term" value="F:exonuclease activity"/>
    <property type="evidence" value="ECO:0007669"/>
    <property type="project" value="UniProtKB-KW"/>
</dbReference>
<dbReference type="SUPFAM" id="SSF55979">
    <property type="entry name" value="DNA clamp"/>
    <property type="match status" value="1"/>
</dbReference>
<comment type="subcellular location">
    <subcellularLocation>
        <location evidence="1">Nucleus</location>
    </subcellularLocation>
</comment>
<dbReference type="KEGG" id="egl:EGR_01432"/>
<dbReference type="GeneID" id="36337147"/>
<keyword evidence="7" id="KW-0269">Exonuclease</keyword>
<feature type="signal peptide" evidence="13">
    <location>
        <begin position="1"/>
        <end position="23"/>
    </location>
</feature>
<dbReference type="Gene3D" id="3.70.10.10">
    <property type="match status" value="1"/>
</dbReference>
<evidence type="ECO:0000256" key="1">
    <source>
        <dbReference type="ARBA" id="ARBA00004123"/>
    </source>
</evidence>
<feature type="region of interest" description="Disordered" evidence="12">
    <location>
        <begin position="431"/>
        <end position="456"/>
    </location>
</feature>
<evidence type="ECO:0000256" key="8">
    <source>
        <dbReference type="ARBA" id="ARBA00023242"/>
    </source>
</evidence>
<dbReference type="PANTHER" id="PTHR15237">
    <property type="entry name" value="DNA REPAIR PROTEIN RAD9"/>
    <property type="match status" value="1"/>
</dbReference>
<dbReference type="PANTHER" id="PTHR15237:SF0">
    <property type="entry name" value="CELL CYCLE CHECKPOINT CONTROL PROTEIN"/>
    <property type="match status" value="1"/>
</dbReference>
<dbReference type="InterPro" id="IPR046938">
    <property type="entry name" value="DNA_clamp_sf"/>
</dbReference>
<comment type="caution">
    <text evidence="14">The sequence shown here is derived from an EMBL/GenBank/DDBJ whole genome shotgun (WGS) entry which is preliminary data.</text>
</comment>
<dbReference type="OMA" id="FEVFDMP"/>
<feature type="chain" id="PRO_5004882894" description="Cell cycle checkpoint control protein RAD9A" evidence="13">
    <location>
        <begin position="24"/>
        <end position="456"/>
    </location>
</feature>
<protein>
    <recommendedName>
        <fullName evidence="10">Cell cycle checkpoint control protein RAD9A</fullName>
    </recommendedName>
    <alternativeName>
        <fullName evidence="11">DNA repair exonuclease rad9 homolog A</fullName>
    </alternativeName>
</protein>
<dbReference type="GO" id="GO:0000076">
    <property type="term" value="P:DNA replication checkpoint signaling"/>
    <property type="evidence" value="ECO:0007669"/>
    <property type="project" value="TreeGrafter"/>
</dbReference>
<evidence type="ECO:0000256" key="9">
    <source>
        <dbReference type="ARBA" id="ARBA00059283"/>
    </source>
</evidence>
<evidence type="ECO:0000313" key="14">
    <source>
        <dbReference type="EMBL" id="EUB63809.1"/>
    </source>
</evidence>
<evidence type="ECO:0000256" key="11">
    <source>
        <dbReference type="ARBA" id="ARBA00079896"/>
    </source>
</evidence>
<dbReference type="STRING" id="6210.W6VAJ7"/>
<comment type="function">
    <text evidence="9">Component of the 9-1-1 cell-cycle checkpoint response complex that plays a major role in DNA repair. The 9-1-1 complex is recruited to DNA lesion upon damage by the RAD17-replication factor C (RFC) clamp loader complex. Acts then as a sliding clamp platform on DNA for several proteins involved in long-patch base excision repair (LP-BER). The 9-1-1 complex stimulates DNA polymerase beta (POLB) activity by increasing its affinity for the 3'-OH end of the primer-template and stabilizes POLB to those sites where LP-BER proceeds; endonuclease FEN1 cleavage activity on substrates with double, nick, or gap flaps of distinct sequences and lengths; and DNA ligase I (LIG1) on long-patch base excision repair substrates. The 9-1-1 complex is necessary for the recruitment of RHNO1 to sites of double-stranded breaks (DSB) occurring during the S phase. RAD9A possesses 3'-&gt;5' double stranded DNA exonuclease activity.</text>
</comment>
<evidence type="ECO:0000256" key="4">
    <source>
        <dbReference type="ARBA" id="ARBA00022722"/>
    </source>
</evidence>
<feature type="region of interest" description="Disordered" evidence="12">
    <location>
        <begin position="375"/>
        <end position="416"/>
    </location>
</feature>
<dbReference type="GO" id="GO:0031573">
    <property type="term" value="P:mitotic intra-S DNA damage checkpoint signaling"/>
    <property type="evidence" value="ECO:0007669"/>
    <property type="project" value="TreeGrafter"/>
</dbReference>
<dbReference type="InterPro" id="IPR007268">
    <property type="entry name" value="Rad9/Ddc1"/>
</dbReference>
<dbReference type="EMBL" id="APAU02000005">
    <property type="protein sequence ID" value="EUB63809.1"/>
    <property type="molecule type" value="Genomic_DNA"/>
</dbReference>
<dbReference type="Pfam" id="PF04139">
    <property type="entry name" value="Rad9"/>
    <property type="match status" value="1"/>
</dbReference>
<dbReference type="GO" id="GO:0071479">
    <property type="term" value="P:cellular response to ionizing radiation"/>
    <property type="evidence" value="ECO:0007669"/>
    <property type="project" value="TreeGrafter"/>
</dbReference>
<gene>
    <name evidence="14" type="ORF">EGR_01432</name>
</gene>
<keyword evidence="5" id="KW-0227">DNA damage</keyword>
<evidence type="ECO:0000256" key="10">
    <source>
        <dbReference type="ARBA" id="ARBA00069752"/>
    </source>
</evidence>
<keyword evidence="6" id="KW-0378">Hydrolase</keyword>
<accession>W6VAJ7</accession>
<proteinExistence type="inferred from homology"/>
<keyword evidence="15" id="KW-1185">Reference proteome</keyword>